<evidence type="ECO:0008006" key="3">
    <source>
        <dbReference type="Google" id="ProtNLM"/>
    </source>
</evidence>
<sequence length="110" mass="12776">MSVDGQVVTRMDIPDGSTVWDHYKLKNNNPWTHGTKIAPFDQEFYLILNVAIGGTYSMFGDNTHYAYPKPWSNNDTDPAENFWAGRHNWLPTWHGDDVAMIMDYVEMRHL</sequence>
<protein>
    <recommendedName>
        <fullName evidence="3">GH16 domain-containing protein</fullName>
    </recommendedName>
</protein>
<keyword evidence="2" id="KW-1185">Reference proteome</keyword>
<comment type="caution">
    <text evidence="1">The sequence shown here is derived from an EMBL/GenBank/DDBJ whole genome shotgun (WGS) entry which is preliminary data.</text>
</comment>
<reference evidence="1 2" key="1">
    <citation type="submission" date="2024-01" db="EMBL/GenBank/DDBJ databases">
        <title>The genome of the rayed Mediterranean limpet Patella caerulea (Linnaeus, 1758).</title>
        <authorList>
            <person name="Anh-Thu Weber A."/>
            <person name="Halstead-Nussloch G."/>
        </authorList>
    </citation>
    <scope>NUCLEOTIDE SEQUENCE [LARGE SCALE GENOMIC DNA]</scope>
    <source>
        <strain evidence="1">AATW-2023a</strain>
        <tissue evidence="1">Whole specimen</tissue>
    </source>
</reference>
<dbReference type="SUPFAM" id="SSF49899">
    <property type="entry name" value="Concanavalin A-like lectins/glucanases"/>
    <property type="match status" value="1"/>
</dbReference>
<dbReference type="InterPro" id="IPR013320">
    <property type="entry name" value="ConA-like_dom_sf"/>
</dbReference>
<organism evidence="1 2">
    <name type="scientific">Patella caerulea</name>
    <name type="common">Rayed Mediterranean limpet</name>
    <dbReference type="NCBI Taxonomy" id="87958"/>
    <lineage>
        <taxon>Eukaryota</taxon>
        <taxon>Metazoa</taxon>
        <taxon>Spiralia</taxon>
        <taxon>Lophotrochozoa</taxon>
        <taxon>Mollusca</taxon>
        <taxon>Gastropoda</taxon>
        <taxon>Patellogastropoda</taxon>
        <taxon>Patelloidea</taxon>
        <taxon>Patellidae</taxon>
        <taxon>Patella</taxon>
    </lineage>
</organism>
<evidence type="ECO:0000313" key="2">
    <source>
        <dbReference type="Proteomes" id="UP001347796"/>
    </source>
</evidence>
<accession>A0AAN8J0Y4</accession>
<dbReference type="AlphaFoldDB" id="A0AAN8J0Y4"/>
<evidence type="ECO:0000313" key="1">
    <source>
        <dbReference type="EMBL" id="KAK6168498.1"/>
    </source>
</evidence>
<dbReference type="Gene3D" id="2.60.120.200">
    <property type="match status" value="1"/>
</dbReference>
<proteinExistence type="predicted"/>
<name>A0AAN8J0Y4_PATCE</name>
<gene>
    <name evidence="1" type="ORF">SNE40_021018</name>
</gene>
<dbReference type="Proteomes" id="UP001347796">
    <property type="component" value="Unassembled WGS sequence"/>
</dbReference>
<dbReference type="EMBL" id="JAZGQO010000016">
    <property type="protein sequence ID" value="KAK6168498.1"/>
    <property type="molecule type" value="Genomic_DNA"/>
</dbReference>